<evidence type="ECO:0000313" key="4">
    <source>
        <dbReference type="EMBL" id="KDN30171.1"/>
    </source>
</evidence>
<organism evidence="4 5">
    <name type="scientific">Vibrio fortis</name>
    <dbReference type="NCBI Taxonomy" id="212667"/>
    <lineage>
        <taxon>Bacteria</taxon>
        <taxon>Pseudomonadati</taxon>
        <taxon>Pseudomonadota</taxon>
        <taxon>Gammaproteobacteria</taxon>
        <taxon>Vibrionales</taxon>
        <taxon>Vibrionaceae</taxon>
        <taxon>Vibrio</taxon>
    </lineage>
</organism>
<keyword evidence="1" id="KW-0175">Coiled coil</keyword>
<comment type="caution">
    <text evidence="4">The sequence shown here is derived from an EMBL/GenBank/DDBJ whole genome shotgun (WGS) entry which is preliminary data.</text>
</comment>
<name>A0A066URZ3_9VIBR</name>
<reference evidence="3 6" key="2">
    <citation type="submission" date="2019-09" db="EMBL/GenBank/DDBJ databases">
        <title>Whole genome sequence of Vibrio fortis.</title>
        <authorList>
            <person name="Das S.K."/>
        </authorList>
    </citation>
    <scope>NUCLEOTIDE SEQUENCE [LARGE SCALE GENOMIC DNA]</scope>
    <source>
        <strain evidence="3 6">AN60</strain>
    </source>
</reference>
<proteinExistence type="predicted"/>
<gene>
    <name evidence="3" type="ORF">F2P58_19725</name>
    <name evidence="4" type="ORF">VFDL14_05425</name>
</gene>
<dbReference type="EMBL" id="JFFR01000002">
    <property type="protein sequence ID" value="KDN30171.1"/>
    <property type="molecule type" value="Genomic_DNA"/>
</dbReference>
<reference evidence="4 5" key="1">
    <citation type="submission" date="2014-02" db="EMBL/GenBank/DDBJ databases">
        <title>Vibrio fortis Dalian14 Genome Sequencing.</title>
        <authorList>
            <person name="Wang Y."/>
            <person name="Song L."/>
            <person name="Liu G."/>
            <person name="Ding J."/>
        </authorList>
    </citation>
    <scope>NUCLEOTIDE SEQUENCE [LARGE SCALE GENOMIC DNA]</scope>
    <source>
        <strain evidence="4 5">Dalian14</strain>
    </source>
</reference>
<keyword evidence="2" id="KW-0472">Membrane</keyword>
<dbReference type="RefSeq" id="WP_032549182.1">
    <property type="nucleotide sequence ID" value="NZ_JBEEAX010000002.1"/>
</dbReference>
<evidence type="ECO:0000256" key="1">
    <source>
        <dbReference type="SAM" id="Coils"/>
    </source>
</evidence>
<evidence type="ECO:0000313" key="6">
    <source>
        <dbReference type="Proteomes" id="UP000326789"/>
    </source>
</evidence>
<evidence type="ECO:0000313" key="3">
    <source>
        <dbReference type="EMBL" id="KAB0286866.1"/>
    </source>
</evidence>
<sequence length="244" mass="27757">MSQQSGQNEQDEVVVIEERDKRSQLYIGIAAVMGLALGGLIGSSVTASKWESTYQVLESRYQELKNSKQQLVTQVEAKVAKVDSEIGNQVEAALQKQAEAHQKELDEITKQTAVLEKANYSLEQQLNEQKVALEQSEQNNQKLNRQADMQSTMFERSRELFRKELQITQALEALEAERDRLEPNLKPLKKQCDTFLEGTSWDAKSDSCDKLDAANSRLSDIRQMIEVHRMDLQQIKDLTEEIGL</sequence>
<feature type="coiled-coil region" evidence="1">
    <location>
        <begin position="47"/>
        <end position="153"/>
    </location>
</feature>
<evidence type="ECO:0000313" key="5">
    <source>
        <dbReference type="Proteomes" id="UP000027219"/>
    </source>
</evidence>
<dbReference type="Proteomes" id="UP000027219">
    <property type="component" value="Unassembled WGS sequence"/>
</dbReference>
<dbReference type="Proteomes" id="UP000326789">
    <property type="component" value="Unassembled WGS sequence"/>
</dbReference>
<dbReference type="EMBL" id="VWSE01000008">
    <property type="protein sequence ID" value="KAB0286866.1"/>
    <property type="molecule type" value="Genomic_DNA"/>
</dbReference>
<keyword evidence="5" id="KW-1185">Reference proteome</keyword>
<dbReference type="OrthoDB" id="5918980at2"/>
<dbReference type="AlphaFoldDB" id="A0A066URZ3"/>
<feature type="transmembrane region" description="Helical" evidence="2">
    <location>
        <begin position="25"/>
        <end position="45"/>
    </location>
</feature>
<protein>
    <submittedName>
        <fullName evidence="4">Chromosome partitioning protein ParA</fullName>
    </submittedName>
</protein>
<evidence type="ECO:0000256" key="2">
    <source>
        <dbReference type="SAM" id="Phobius"/>
    </source>
</evidence>
<accession>A0A066URZ3</accession>
<keyword evidence="2" id="KW-0812">Transmembrane</keyword>
<keyword evidence="2" id="KW-1133">Transmembrane helix</keyword>